<dbReference type="Proteomes" id="UP001597013">
    <property type="component" value="Unassembled WGS sequence"/>
</dbReference>
<dbReference type="InterPro" id="IPR017850">
    <property type="entry name" value="Alkaline_phosphatase_core_sf"/>
</dbReference>
<dbReference type="Gene3D" id="3.40.720.10">
    <property type="entry name" value="Alkaline Phosphatase, subunit A"/>
    <property type="match status" value="1"/>
</dbReference>
<evidence type="ECO:0000256" key="3">
    <source>
        <dbReference type="ARBA" id="ARBA00022801"/>
    </source>
</evidence>
<sequence>MKFWLQVFICFFSISCQSQVATNPEVIPNDKPNILWIVTEDISPTLSFYGDNTAKTPNLDALAKESIVYENAFAVVGVCGPSRSSIITGMYPTSIGTQHMRTGKDIHSWGKRVYSKNTEAIDLDGNNIMEYSAVIPEEIKCFTEYLREAGYYCTNNQKTDYQFAPPVTAWDQNNTKAHWRNAPKGKPFFSVFNIGTTHESQLWKKADLPLTVNQKDVNVPPYLPDNDATRKTIARHYSNVELMDAEVGQLLNQLKEDGLYDNTIIFFYSDHGGPLPRQKREIYDSGLKVPLIIKGVDAKVGRTDRMVSFVDLAPTILSLAGIKPPKYMEGNAYLGAYEAKPREYIFASSDRFDEFTDRIRAVRNKQFLYLRNDFPELTKYKDIGYRKNIPMMTVFLNLKAENKLDDNEKIWFNTKTKEELYDVKADPHNLNNLSENPEYASALSEMKKILEAHLKGRNDFGVQAENQMIATMWPDYNQPVTLIEDIEINDGLVTLHSKTKGASIAYLISDKKQNKLDFNSPWQLYTKPFLIAKGNYIYAIAQRIGYKESKINEVLYETE</sequence>
<keyword evidence="2" id="KW-0479">Metal-binding</keyword>
<dbReference type="InterPro" id="IPR024607">
    <property type="entry name" value="Sulfatase_CS"/>
</dbReference>
<comment type="similarity">
    <text evidence="1">Belongs to the sulfatase family.</text>
</comment>
<reference evidence="8" key="1">
    <citation type="journal article" date="2019" name="Int. J. Syst. Evol. Microbiol.">
        <title>The Global Catalogue of Microorganisms (GCM) 10K type strain sequencing project: providing services to taxonomists for standard genome sequencing and annotation.</title>
        <authorList>
            <consortium name="The Broad Institute Genomics Platform"/>
            <consortium name="The Broad Institute Genome Sequencing Center for Infectious Disease"/>
            <person name="Wu L."/>
            <person name="Ma J."/>
        </authorList>
    </citation>
    <scope>NUCLEOTIDE SEQUENCE [LARGE SCALE GENOMIC DNA]</scope>
    <source>
        <strain evidence="8">CCUG 62215</strain>
    </source>
</reference>
<evidence type="ECO:0000313" key="7">
    <source>
        <dbReference type="EMBL" id="MFD1062258.1"/>
    </source>
</evidence>
<dbReference type="PANTHER" id="PTHR42693">
    <property type="entry name" value="ARYLSULFATASE FAMILY MEMBER"/>
    <property type="match status" value="1"/>
</dbReference>
<protein>
    <submittedName>
        <fullName evidence="7">Sulfatase-like hydrolase/transferase</fullName>
    </submittedName>
</protein>
<dbReference type="EMBL" id="JBHTJL010000009">
    <property type="protein sequence ID" value="MFD1062258.1"/>
    <property type="molecule type" value="Genomic_DNA"/>
</dbReference>
<comment type="caution">
    <text evidence="7">The sequence shown here is derived from an EMBL/GenBank/DDBJ whole genome shotgun (WGS) entry which is preliminary data.</text>
</comment>
<dbReference type="PROSITE" id="PS51257">
    <property type="entry name" value="PROKAR_LIPOPROTEIN"/>
    <property type="match status" value="1"/>
</dbReference>
<evidence type="ECO:0000256" key="2">
    <source>
        <dbReference type="ARBA" id="ARBA00022723"/>
    </source>
</evidence>
<dbReference type="Pfam" id="PF00884">
    <property type="entry name" value="Sulfatase"/>
    <property type="match status" value="1"/>
</dbReference>
<dbReference type="SUPFAM" id="SSF53649">
    <property type="entry name" value="Alkaline phosphatase-like"/>
    <property type="match status" value="1"/>
</dbReference>
<evidence type="ECO:0000256" key="5">
    <source>
        <dbReference type="SAM" id="SignalP"/>
    </source>
</evidence>
<feature type="chain" id="PRO_5047147763" evidence="5">
    <location>
        <begin position="21"/>
        <end position="559"/>
    </location>
</feature>
<feature type="signal peptide" evidence="5">
    <location>
        <begin position="1"/>
        <end position="20"/>
    </location>
</feature>
<dbReference type="InterPro" id="IPR050738">
    <property type="entry name" value="Sulfatase"/>
</dbReference>
<keyword evidence="3" id="KW-0378">Hydrolase</keyword>
<organism evidence="7 8">
    <name type="scientific">Winogradskyella litorisediminis</name>
    <dbReference type="NCBI Taxonomy" id="1156618"/>
    <lineage>
        <taxon>Bacteria</taxon>
        <taxon>Pseudomonadati</taxon>
        <taxon>Bacteroidota</taxon>
        <taxon>Flavobacteriia</taxon>
        <taxon>Flavobacteriales</taxon>
        <taxon>Flavobacteriaceae</taxon>
        <taxon>Winogradskyella</taxon>
    </lineage>
</organism>
<dbReference type="PANTHER" id="PTHR42693:SF53">
    <property type="entry name" value="ENDO-4-O-SULFATASE"/>
    <property type="match status" value="1"/>
</dbReference>
<evidence type="ECO:0000259" key="6">
    <source>
        <dbReference type="Pfam" id="PF00884"/>
    </source>
</evidence>
<evidence type="ECO:0000256" key="4">
    <source>
        <dbReference type="ARBA" id="ARBA00022837"/>
    </source>
</evidence>
<evidence type="ECO:0000313" key="8">
    <source>
        <dbReference type="Proteomes" id="UP001597013"/>
    </source>
</evidence>
<gene>
    <name evidence="7" type="ORF">ACFQ1Q_03290</name>
</gene>
<accession>A0ABW3N5P6</accession>
<evidence type="ECO:0000256" key="1">
    <source>
        <dbReference type="ARBA" id="ARBA00008779"/>
    </source>
</evidence>
<dbReference type="CDD" id="cd16027">
    <property type="entry name" value="SGSH"/>
    <property type="match status" value="1"/>
</dbReference>
<keyword evidence="8" id="KW-1185">Reference proteome</keyword>
<dbReference type="InterPro" id="IPR000917">
    <property type="entry name" value="Sulfatase_N"/>
</dbReference>
<name>A0ABW3N5P6_9FLAO</name>
<keyword evidence="4" id="KW-0106">Calcium</keyword>
<dbReference type="RefSeq" id="WP_386127951.1">
    <property type="nucleotide sequence ID" value="NZ_JBHTJL010000009.1"/>
</dbReference>
<proteinExistence type="inferred from homology"/>
<dbReference type="PROSITE" id="PS00523">
    <property type="entry name" value="SULFATASE_1"/>
    <property type="match status" value="1"/>
</dbReference>
<keyword evidence="5" id="KW-0732">Signal</keyword>
<feature type="domain" description="Sulfatase N-terminal" evidence="6">
    <location>
        <begin position="32"/>
        <end position="322"/>
    </location>
</feature>